<dbReference type="OrthoDB" id="1065010at2759"/>
<dbReference type="EMBL" id="AUSU01004499">
    <property type="protein sequence ID" value="EPS64974.1"/>
    <property type="molecule type" value="Genomic_DNA"/>
</dbReference>
<sequence length="333" mass="36962">MRTLCPDLRRRDGLDTVLEVPIPEETFQSTLSPAQLHLLLGLLGAPLIPMPLPCCDPTLNGGDHPIGKSMARYIVRQYVAASGGDHALDSIHSMYAVGKVDMEFIGGESGEVGGFVVWQKRPNLWSFELMVSGAKISAGSDGKVVWHQTPWQDPHASRGPPRPLRRLLQGLDPRLVADVFSDSVCTGEKRVRNEDCFVLKVEAEASTLRARSSAANYDIIRHTLWGCFSQKTGLLIQIEDSHLVRLKGNDVFWETATESFIRDYRTIEGINIPHRGRTDVSLLRFGGGGSWECEVRTRMQEIWVIEEVGFNIKGLSPDSFLPPAELKAEDDSD</sequence>
<evidence type="ECO:0000313" key="1">
    <source>
        <dbReference type="EMBL" id="EPS64974.1"/>
    </source>
</evidence>
<keyword evidence="2" id="KW-1185">Reference proteome</keyword>
<dbReference type="PANTHER" id="PTHR31300:SF30">
    <property type="entry name" value="EMB|CAB81597.1"/>
    <property type="match status" value="1"/>
</dbReference>
<name>S8CDE2_9LAMI</name>
<accession>S8CDE2</accession>
<protein>
    <submittedName>
        <fullName evidence="1">Uncharacterized protein</fullName>
    </submittedName>
</protein>
<dbReference type="Pfam" id="PF04788">
    <property type="entry name" value="DUF620"/>
    <property type="match status" value="1"/>
</dbReference>
<comment type="caution">
    <text evidence="1">The sequence shown here is derived from an EMBL/GenBank/DDBJ whole genome shotgun (WGS) entry which is preliminary data.</text>
</comment>
<evidence type="ECO:0000313" key="2">
    <source>
        <dbReference type="Proteomes" id="UP000015453"/>
    </source>
</evidence>
<feature type="non-terminal residue" evidence="1">
    <location>
        <position position="333"/>
    </location>
</feature>
<dbReference type="AlphaFoldDB" id="S8CDE2"/>
<dbReference type="PANTHER" id="PTHR31300">
    <property type="entry name" value="LIPASE"/>
    <property type="match status" value="1"/>
</dbReference>
<proteinExistence type="predicted"/>
<dbReference type="Proteomes" id="UP000015453">
    <property type="component" value="Unassembled WGS sequence"/>
</dbReference>
<reference evidence="1 2" key="1">
    <citation type="journal article" date="2013" name="BMC Genomics">
        <title>The miniature genome of a carnivorous plant Genlisea aurea contains a low number of genes and short non-coding sequences.</title>
        <authorList>
            <person name="Leushkin E.V."/>
            <person name="Sutormin R.A."/>
            <person name="Nabieva E.R."/>
            <person name="Penin A.A."/>
            <person name="Kondrashov A.S."/>
            <person name="Logacheva M.D."/>
        </authorList>
    </citation>
    <scope>NUCLEOTIDE SEQUENCE [LARGE SCALE GENOMIC DNA]</scope>
</reference>
<dbReference type="InterPro" id="IPR006873">
    <property type="entry name" value="DUF620"/>
</dbReference>
<organism evidence="1 2">
    <name type="scientific">Genlisea aurea</name>
    <dbReference type="NCBI Taxonomy" id="192259"/>
    <lineage>
        <taxon>Eukaryota</taxon>
        <taxon>Viridiplantae</taxon>
        <taxon>Streptophyta</taxon>
        <taxon>Embryophyta</taxon>
        <taxon>Tracheophyta</taxon>
        <taxon>Spermatophyta</taxon>
        <taxon>Magnoliopsida</taxon>
        <taxon>eudicotyledons</taxon>
        <taxon>Gunneridae</taxon>
        <taxon>Pentapetalae</taxon>
        <taxon>asterids</taxon>
        <taxon>lamiids</taxon>
        <taxon>Lamiales</taxon>
        <taxon>Lentibulariaceae</taxon>
        <taxon>Genlisea</taxon>
    </lineage>
</organism>
<gene>
    <name evidence="1" type="ORF">M569_09803</name>
</gene>